<organism evidence="1 2">
    <name type="scientific">Marinobacterium halophilum</name>
    <dbReference type="NCBI Taxonomy" id="267374"/>
    <lineage>
        <taxon>Bacteria</taxon>
        <taxon>Pseudomonadati</taxon>
        <taxon>Pseudomonadota</taxon>
        <taxon>Gammaproteobacteria</taxon>
        <taxon>Oceanospirillales</taxon>
        <taxon>Oceanospirillaceae</taxon>
        <taxon>Marinobacterium</taxon>
    </lineage>
</organism>
<evidence type="ECO:0000313" key="2">
    <source>
        <dbReference type="Proteomes" id="UP000242133"/>
    </source>
</evidence>
<gene>
    <name evidence="1" type="ORF">CLV44_12521</name>
</gene>
<sequence length="52" mass="5686">MAVYMARSLVCITQLILEAYAQMSGDQHCLATDHVSKADPFNAILESTKEIG</sequence>
<keyword evidence="2" id="KW-1185">Reference proteome</keyword>
<dbReference type="Proteomes" id="UP000242133">
    <property type="component" value="Unassembled WGS sequence"/>
</dbReference>
<name>A0A2P8EN26_9GAMM</name>
<proteinExistence type="predicted"/>
<reference evidence="1 2" key="1">
    <citation type="submission" date="2018-03" db="EMBL/GenBank/DDBJ databases">
        <title>Genomic Encyclopedia of Archaeal and Bacterial Type Strains, Phase II (KMG-II): from individual species to whole genera.</title>
        <authorList>
            <person name="Goeker M."/>
        </authorList>
    </citation>
    <scope>NUCLEOTIDE SEQUENCE [LARGE SCALE GENOMIC DNA]</scope>
    <source>
        <strain evidence="1 2">DSM 17586</strain>
    </source>
</reference>
<dbReference type="EMBL" id="PYGI01000025">
    <property type="protein sequence ID" value="PSL10848.1"/>
    <property type="molecule type" value="Genomic_DNA"/>
</dbReference>
<dbReference type="AlphaFoldDB" id="A0A2P8EN26"/>
<protein>
    <submittedName>
        <fullName evidence="1">Uncharacterized protein</fullName>
    </submittedName>
</protein>
<evidence type="ECO:0000313" key="1">
    <source>
        <dbReference type="EMBL" id="PSL10848.1"/>
    </source>
</evidence>
<accession>A0A2P8EN26</accession>
<comment type="caution">
    <text evidence="1">The sequence shown here is derived from an EMBL/GenBank/DDBJ whole genome shotgun (WGS) entry which is preliminary data.</text>
</comment>